<dbReference type="GO" id="GO:0005509">
    <property type="term" value="F:calcium ion binding"/>
    <property type="evidence" value="ECO:0007669"/>
    <property type="project" value="UniProtKB-UniRule"/>
</dbReference>
<dbReference type="FunFam" id="2.60.40.60:FF:000374">
    <property type="entry name" value="Cadherin-related hmr-1"/>
    <property type="match status" value="1"/>
</dbReference>
<evidence type="ECO:0000256" key="2">
    <source>
        <dbReference type="ARBA" id="ARBA00022692"/>
    </source>
</evidence>
<reference evidence="10 11" key="1">
    <citation type="submission" date="2018-11" db="EMBL/GenBank/DDBJ databases">
        <authorList>
            <consortium name="Pathogen Informatics"/>
        </authorList>
    </citation>
    <scope>NUCLEOTIDE SEQUENCE [LARGE SCALE GENOMIC DNA]</scope>
</reference>
<keyword evidence="2" id="KW-0812">Transmembrane</keyword>
<keyword evidence="5" id="KW-0130">Cell adhesion</keyword>
<dbReference type="GO" id="GO:0005911">
    <property type="term" value="C:cell-cell junction"/>
    <property type="evidence" value="ECO:0007669"/>
    <property type="project" value="TreeGrafter"/>
</dbReference>
<dbReference type="AlphaFoldDB" id="A0A183FFP3"/>
<dbReference type="GO" id="GO:0007156">
    <property type="term" value="P:homophilic cell adhesion via plasma membrane adhesion molecules"/>
    <property type="evidence" value="ECO:0007669"/>
    <property type="project" value="InterPro"/>
</dbReference>
<dbReference type="InterPro" id="IPR050971">
    <property type="entry name" value="Cadherin-domain_protein"/>
</dbReference>
<protein>
    <submittedName>
        <fullName evidence="12">Cadherin domain-containing protein</fullName>
    </submittedName>
</protein>
<evidence type="ECO:0000313" key="10">
    <source>
        <dbReference type="EMBL" id="VDO64301.1"/>
    </source>
</evidence>
<dbReference type="PROSITE" id="PS00232">
    <property type="entry name" value="CADHERIN_1"/>
    <property type="match status" value="5"/>
</dbReference>
<feature type="domain" description="Cadherin" evidence="9">
    <location>
        <begin position="955"/>
        <end position="1064"/>
    </location>
</feature>
<feature type="domain" description="Cadherin" evidence="9">
    <location>
        <begin position="616"/>
        <end position="730"/>
    </location>
</feature>
<dbReference type="SUPFAM" id="SSF49313">
    <property type="entry name" value="Cadherin-like"/>
    <property type="match status" value="11"/>
</dbReference>
<dbReference type="GO" id="GO:0005886">
    <property type="term" value="C:plasma membrane"/>
    <property type="evidence" value="ECO:0007669"/>
    <property type="project" value="InterPro"/>
</dbReference>
<dbReference type="CDD" id="cd11304">
    <property type="entry name" value="Cadherin_repeat"/>
    <property type="match status" value="11"/>
</dbReference>
<evidence type="ECO:0000256" key="8">
    <source>
        <dbReference type="PROSITE-ProRule" id="PRU00043"/>
    </source>
</evidence>
<dbReference type="OrthoDB" id="6079678at2759"/>
<feature type="domain" description="Cadherin" evidence="9">
    <location>
        <begin position="399"/>
        <end position="489"/>
    </location>
</feature>
<name>A0A183FFP3_HELPZ</name>
<accession>A0A3P7WT27</accession>
<reference evidence="12" key="2">
    <citation type="submission" date="2019-09" db="UniProtKB">
        <authorList>
            <consortium name="WormBaseParasite"/>
        </authorList>
    </citation>
    <scope>IDENTIFICATION</scope>
</reference>
<keyword evidence="4 8" id="KW-0106">Calcium</keyword>
<dbReference type="InterPro" id="IPR015919">
    <property type="entry name" value="Cadherin-like_sf"/>
</dbReference>
<keyword evidence="11" id="KW-1185">Reference proteome</keyword>
<gene>
    <name evidence="10" type="ORF">HPBE_LOCUS5368</name>
</gene>
<dbReference type="Pfam" id="PF00028">
    <property type="entry name" value="Cadherin"/>
    <property type="match status" value="6"/>
</dbReference>
<sequence length="1239" mass="137602">MRQESQTQASSWVSLPPIPTARVQSLSIEIEDVDEPPAFVNGPVPFLAVVPLETPVGFHVYKFVARDEGGDGDHDVEYRLINTEPSGMFTVDTGTGVVRTAVRQYKEGQTYRVLVQAIDKTPSDNSSKQESEVAKLEIFAGDRPPQFLQQHYTVSLAEDTLHGGQREPTSVFGIDPKTGVIHLRRLLDYDDPSLPKLHKLIVVANEDEKESSVGVDVLIADVNDNAPMFSRPLYTTQVREDYPVGKTILTVRTEDKDSGENARVRYSVDNDNFTVNDLGEISATKRLDADQFKERFFIYRFNVTATDFGNPPLSSNATLRPGVQALDLLRNDSPFNLTVIARDDGSCCPAESAQHSALATVLIGIEDVNNNKPEFHDCASYGEMAKIQEGVYKKNPPTIIKVEATDEDSSSNGQIVYSLYYAQSESRKPFVIDKLTGVLTPSPHVIFDRETRPREDVTVKATDRGDRPLIGFCQFSIEVVDVNDNAPQFDRASYETSISRSETIGTSILTVFAFDTDAPHNANVTYHLEADPTADRAINEFLGDEFQNDSSYFRILNEHSGEITLVKPIPRNKKDKFVFNVIADDNGIPEAQRSTVQVTIKVHEKQQAAPRWLTSADCKNEVTVVENSEMNKVLLRCRAVAGDGSKSSIVYKLSNGGVMRPGKADSKFRQFNKIEDGREWVEVVIMEPLDYEQAQNYTLTLTATDVNSHVSSSRSFTILVEDVNDVVPQFTVDLFTGTVDEELTPAEYLERFGKPITSVKAVDTDSSGPQNEVHYRILDVPDPEGAKLFRIDELSGEIWPNAKFDREQKDMYILTVEARDNLPSALPGAVGPNKDNVKVQIVIGDVNDNAPSFDEPKYVGKVLENADPGHDIITVKAHDMDKHSTLRYDVVAAQGGRIPFGARTDSGAIFVKEPLDYELESVYHLTLLVSDGRHNATTDVFIYVDDVNDNAPVFEQPSYSATILEEDPDIPKILFHVKATDADKDEKSRRIVYLLEGQGAGEFFRIGRETGEIELVKALDRDPPNGVPTWNFIVQAIDDNGHGLIGYADVQVNLKDINDNAPIFADDLYGYVEENREPHSRDGAYFMDVRATDYDDPTTDNARLEYSIVLNKEIDGQPVFRIDPNSGKIFAMVGAANVTVKVLDKNDNAPSFERTQYDAIVAETAPVGSAVISVSATDPDDEAIDNLFTYTLADDSKYFYMTTDRDSSDSYVGVLRVKRNFTGSIPILLPVDVDKEVLD</sequence>
<organism evidence="11 12">
    <name type="scientific">Heligmosomoides polygyrus</name>
    <name type="common">Parasitic roundworm</name>
    <dbReference type="NCBI Taxonomy" id="6339"/>
    <lineage>
        <taxon>Eukaryota</taxon>
        <taxon>Metazoa</taxon>
        <taxon>Ecdysozoa</taxon>
        <taxon>Nematoda</taxon>
        <taxon>Chromadorea</taxon>
        <taxon>Rhabditida</taxon>
        <taxon>Rhabditina</taxon>
        <taxon>Rhabditomorpha</taxon>
        <taxon>Strongyloidea</taxon>
        <taxon>Heligmosomidae</taxon>
        <taxon>Heligmosomoides</taxon>
    </lineage>
</organism>
<evidence type="ECO:0000256" key="7">
    <source>
        <dbReference type="ARBA" id="ARBA00023136"/>
    </source>
</evidence>
<dbReference type="PROSITE" id="PS50268">
    <property type="entry name" value="CADHERIN_2"/>
    <property type="match status" value="10"/>
</dbReference>
<dbReference type="InterPro" id="IPR002126">
    <property type="entry name" value="Cadherin-like_dom"/>
</dbReference>
<proteinExistence type="predicted"/>
<dbReference type="PANTHER" id="PTHR24025">
    <property type="entry name" value="DESMOGLEIN FAMILY MEMBER"/>
    <property type="match status" value="1"/>
</dbReference>
<dbReference type="Proteomes" id="UP000050761">
    <property type="component" value="Unassembled WGS sequence"/>
</dbReference>
<feature type="domain" description="Cadherin" evidence="9">
    <location>
        <begin position="854"/>
        <end position="954"/>
    </location>
</feature>
<evidence type="ECO:0000256" key="4">
    <source>
        <dbReference type="ARBA" id="ARBA00022837"/>
    </source>
</evidence>
<keyword evidence="7" id="KW-0472">Membrane</keyword>
<feature type="domain" description="Cadherin" evidence="9">
    <location>
        <begin position="152"/>
        <end position="229"/>
    </location>
</feature>
<accession>A0A183FFP3</accession>
<evidence type="ECO:0000313" key="11">
    <source>
        <dbReference type="Proteomes" id="UP000050761"/>
    </source>
</evidence>
<evidence type="ECO:0000256" key="3">
    <source>
        <dbReference type="ARBA" id="ARBA00022737"/>
    </source>
</evidence>
<comment type="subcellular location">
    <subcellularLocation>
        <location evidence="1">Membrane</location>
    </subcellularLocation>
</comment>
<dbReference type="Gene3D" id="2.60.40.60">
    <property type="entry name" value="Cadherins"/>
    <property type="match status" value="12"/>
</dbReference>
<feature type="domain" description="Cadherin" evidence="9">
    <location>
        <begin position="490"/>
        <end position="612"/>
    </location>
</feature>
<keyword evidence="6" id="KW-1133">Transmembrane helix</keyword>
<evidence type="ECO:0000256" key="1">
    <source>
        <dbReference type="ARBA" id="ARBA00004370"/>
    </source>
</evidence>
<keyword evidence="3" id="KW-0677">Repeat</keyword>
<dbReference type="PRINTS" id="PR00205">
    <property type="entry name" value="CADHERIN"/>
</dbReference>
<evidence type="ECO:0000313" key="12">
    <source>
        <dbReference type="WBParaSite" id="HPBE_0000536701-mRNA-1"/>
    </source>
</evidence>
<dbReference type="PANTHER" id="PTHR24025:SF23">
    <property type="entry name" value="NEURAL-CADHERIN"/>
    <property type="match status" value="1"/>
</dbReference>
<evidence type="ECO:0000259" key="9">
    <source>
        <dbReference type="PROSITE" id="PS50268"/>
    </source>
</evidence>
<evidence type="ECO:0000256" key="5">
    <source>
        <dbReference type="ARBA" id="ARBA00022889"/>
    </source>
</evidence>
<feature type="domain" description="Cadherin" evidence="9">
    <location>
        <begin position="1072"/>
        <end position="1188"/>
    </location>
</feature>
<evidence type="ECO:0000256" key="6">
    <source>
        <dbReference type="ARBA" id="ARBA00022989"/>
    </source>
</evidence>
<feature type="domain" description="Cadherin" evidence="9">
    <location>
        <begin position="42"/>
        <end position="147"/>
    </location>
</feature>
<feature type="domain" description="Cadherin" evidence="9">
    <location>
        <begin position="731"/>
        <end position="853"/>
    </location>
</feature>
<dbReference type="SMART" id="SM00112">
    <property type="entry name" value="CA"/>
    <property type="match status" value="10"/>
</dbReference>
<dbReference type="InterPro" id="IPR020894">
    <property type="entry name" value="Cadherin_CS"/>
</dbReference>
<dbReference type="FunFam" id="2.60.40.60:FF:000092">
    <property type="entry name" value="Protocadherin 8"/>
    <property type="match status" value="1"/>
</dbReference>
<feature type="domain" description="Cadherin" evidence="9">
    <location>
        <begin position="230"/>
        <end position="375"/>
    </location>
</feature>
<dbReference type="WBParaSite" id="HPBE_0000536701-mRNA-1">
    <property type="protein sequence ID" value="HPBE_0000536701-mRNA-1"/>
    <property type="gene ID" value="HPBE_0000536701"/>
</dbReference>
<dbReference type="EMBL" id="UZAH01025458">
    <property type="protein sequence ID" value="VDO64301.1"/>
    <property type="molecule type" value="Genomic_DNA"/>
</dbReference>